<dbReference type="SUPFAM" id="SSF82153">
    <property type="entry name" value="FAS1 domain"/>
    <property type="match status" value="1"/>
</dbReference>
<dbReference type="KEGG" id="acoa:RB602_04660"/>
<keyword evidence="4" id="KW-1185">Reference proteome</keyword>
<dbReference type="PROSITE" id="PS50213">
    <property type="entry name" value="FAS1"/>
    <property type="match status" value="1"/>
</dbReference>
<evidence type="ECO:0000313" key="3">
    <source>
        <dbReference type="EMBL" id="WOE76015.1"/>
    </source>
</evidence>
<name>A0AA97FBI8_9SPHN</name>
<organism evidence="3 4">
    <name type="scientific">Alterisphingorhabdus coralli</name>
    <dbReference type="NCBI Taxonomy" id="3071408"/>
    <lineage>
        <taxon>Bacteria</taxon>
        <taxon>Pseudomonadati</taxon>
        <taxon>Pseudomonadota</taxon>
        <taxon>Alphaproteobacteria</taxon>
        <taxon>Sphingomonadales</taxon>
        <taxon>Sphingomonadaceae</taxon>
        <taxon>Alterisphingorhabdus (ex Yan et al. 2024)</taxon>
    </lineage>
</organism>
<accession>A0AA97FBI8</accession>
<dbReference type="EMBL" id="CP136594">
    <property type="protein sequence ID" value="WOE76015.1"/>
    <property type="molecule type" value="Genomic_DNA"/>
</dbReference>
<dbReference type="Pfam" id="PF02469">
    <property type="entry name" value="Fasciclin"/>
    <property type="match status" value="1"/>
</dbReference>
<dbReference type="InterPro" id="IPR000782">
    <property type="entry name" value="FAS1_domain"/>
</dbReference>
<dbReference type="InterPro" id="IPR036378">
    <property type="entry name" value="FAS1_dom_sf"/>
</dbReference>
<protein>
    <submittedName>
        <fullName evidence="3">Fasciclin domain-containing protein</fullName>
    </submittedName>
</protein>
<dbReference type="FunFam" id="2.30.180.10:FF:000014">
    <property type="entry name" value="Stabilin 1"/>
    <property type="match status" value="1"/>
</dbReference>
<proteinExistence type="predicted"/>
<dbReference type="GO" id="GO:0005615">
    <property type="term" value="C:extracellular space"/>
    <property type="evidence" value="ECO:0007669"/>
    <property type="project" value="TreeGrafter"/>
</dbReference>
<feature type="chain" id="PRO_5041740591" evidence="1">
    <location>
        <begin position="22"/>
        <end position="191"/>
    </location>
</feature>
<gene>
    <name evidence="3" type="ORF">RB602_04660</name>
</gene>
<keyword evidence="1" id="KW-0732">Signal</keyword>
<dbReference type="SMART" id="SM00554">
    <property type="entry name" value="FAS1"/>
    <property type="match status" value="1"/>
</dbReference>
<feature type="signal peptide" evidence="1">
    <location>
        <begin position="1"/>
        <end position="21"/>
    </location>
</feature>
<dbReference type="PANTHER" id="PTHR10900:SF77">
    <property type="entry name" value="FI19380P1"/>
    <property type="match status" value="1"/>
</dbReference>
<sequence>MRNSISKLFAAGAALSLAACAAPEEAAEGEETAAEGEGTEAEAAGTIVDVASGNEDFSTLVTAVTAAELGETLSGEGPFTVFAPTNAAFEKLGDQVAELTKPENKETLAAVLTYHVVPGKVVAADVAKLIEEGEGEATVETVQGDALSIKMEGDQVVLTDAKGGTSTVTATDVEASNGVIHVIDTVIMPAG</sequence>
<dbReference type="RefSeq" id="WP_317083407.1">
    <property type="nucleotide sequence ID" value="NZ_CP136594.1"/>
</dbReference>
<dbReference type="AlphaFoldDB" id="A0AA97FBI8"/>
<reference evidence="3 4" key="1">
    <citation type="submission" date="2023-10" db="EMBL/GenBank/DDBJ databases">
        <title>Complete genome sequence of a Sphingomonadaceae bacterium.</title>
        <authorList>
            <person name="Yan C."/>
        </authorList>
    </citation>
    <scope>NUCLEOTIDE SEQUENCE [LARGE SCALE GENOMIC DNA]</scope>
    <source>
        <strain evidence="3 4">SCSIO 66989</strain>
    </source>
</reference>
<dbReference type="Proteomes" id="UP001302429">
    <property type="component" value="Chromosome"/>
</dbReference>
<dbReference type="PROSITE" id="PS51257">
    <property type="entry name" value="PROKAR_LIPOPROTEIN"/>
    <property type="match status" value="1"/>
</dbReference>
<evidence type="ECO:0000259" key="2">
    <source>
        <dbReference type="PROSITE" id="PS50213"/>
    </source>
</evidence>
<dbReference type="InterPro" id="IPR050904">
    <property type="entry name" value="Adhesion/Biosynth-related"/>
</dbReference>
<dbReference type="Gene3D" id="2.30.180.10">
    <property type="entry name" value="FAS1 domain"/>
    <property type="match status" value="1"/>
</dbReference>
<evidence type="ECO:0000313" key="4">
    <source>
        <dbReference type="Proteomes" id="UP001302429"/>
    </source>
</evidence>
<feature type="domain" description="FAS1" evidence="2">
    <location>
        <begin position="44"/>
        <end position="187"/>
    </location>
</feature>
<dbReference type="PANTHER" id="PTHR10900">
    <property type="entry name" value="PERIOSTIN-RELATED"/>
    <property type="match status" value="1"/>
</dbReference>
<evidence type="ECO:0000256" key="1">
    <source>
        <dbReference type="SAM" id="SignalP"/>
    </source>
</evidence>